<dbReference type="InterPro" id="IPR011047">
    <property type="entry name" value="Quinoprotein_ADH-like_sf"/>
</dbReference>
<protein>
    <recommendedName>
        <fullName evidence="2">Pyrrolo-quinoline quinone repeat domain-containing protein</fullName>
    </recommendedName>
</protein>
<dbReference type="PANTHER" id="PTHR34512:SF30">
    <property type="entry name" value="OUTER MEMBRANE PROTEIN ASSEMBLY FACTOR BAMB"/>
    <property type="match status" value="1"/>
</dbReference>
<accession>A0A2V4NB77</accession>
<evidence type="ECO:0000313" key="4">
    <source>
        <dbReference type="Proteomes" id="UP000248039"/>
    </source>
</evidence>
<dbReference type="SUPFAM" id="SSF50998">
    <property type="entry name" value="Quinoprotein alcohol dehydrogenase-like"/>
    <property type="match status" value="1"/>
</dbReference>
<sequence length="620" mass="63530">MTQDGYGYQHSWYPGTDQQPQPGEQPWQWQEYPQGGYQEQQYQPATYVDPYAPAAGEQPGAEQYNPGQYNSEQYSPEQYSPDQHRPEYARQHIPEQYASDQYQQLPAEQATGVQQEAEPAVNPVDVADPADPADPRAPAAGTDAEQAPTAPRSRRAAPRTAAGGSLIDRARDSAKAAAQGVLNTEGGPGRRALLIRAGAGVAALGVLITAGIVATSGHSDHPAPVAGTPSGDTNFAVAHNRIWVAQPAAQQGTDDTLVGSWLLGDAVVRADSTGVHAYQLADGKPGWSIDAPAQGAVPCGLSPTVNGAGLGGALFRTQADPKSPCTLLAAVDTKAGKTAWTKKLSDTANSYAAHVAVTEDKVIAVGDDKVQAWAGADGKDAWQYGGQGKFCTLTGSATGATVLVDSNCADSNPGNQLVALGAADGKVLWAKGLDGQPKTVTVLSAEPAAVLTTGDQPADSKVLGFAANGDATGSIPLAQDGGGQLDVGHGSFDPTPGVFFQDHSLVTTLTGSDGATSAAAFDLAGGKALWRSPVSEKGGVRAVALDGGALVLATEERVGLPAHLSRFALTNGQESIGGGFPRDTGSLLTAGRVLIGGGRVVAVPEHSTHFGTATAFQAKG</sequence>
<organism evidence="3 4">
    <name type="scientific">Streptomyces tateyamensis</name>
    <dbReference type="NCBI Taxonomy" id="565073"/>
    <lineage>
        <taxon>Bacteria</taxon>
        <taxon>Bacillati</taxon>
        <taxon>Actinomycetota</taxon>
        <taxon>Actinomycetes</taxon>
        <taxon>Kitasatosporales</taxon>
        <taxon>Streptomycetaceae</taxon>
        <taxon>Streptomyces</taxon>
    </lineage>
</organism>
<comment type="caution">
    <text evidence="3">The sequence shown here is derived from an EMBL/GenBank/DDBJ whole genome shotgun (WGS) entry which is preliminary data.</text>
</comment>
<feature type="region of interest" description="Disordered" evidence="1">
    <location>
        <begin position="107"/>
        <end position="171"/>
    </location>
</feature>
<dbReference type="InterPro" id="IPR002372">
    <property type="entry name" value="PQQ_rpt_dom"/>
</dbReference>
<evidence type="ECO:0000259" key="2">
    <source>
        <dbReference type="Pfam" id="PF13360"/>
    </source>
</evidence>
<name>A0A2V4NB77_9ACTN</name>
<evidence type="ECO:0000256" key="1">
    <source>
        <dbReference type="SAM" id="MobiDB-lite"/>
    </source>
</evidence>
<keyword evidence="4" id="KW-1185">Reference proteome</keyword>
<feature type="compositionally biased region" description="Low complexity" evidence="1">
    <location>
        <begin position="18"/>
        <end position="44"/>
    </location>
</feature>
<dbReference type="EMBL" id="PYBW01000094">
    <property type="protein sequence ID" value="PYC74566.1"/>
    <property type="molecule type" value="Genomic_DNA"/>
</dbReference>
<dbReference type="Pfam" id="PF13360">
    <property type="entry name" value="PQQ_2"/>
    <property type="match status" value="1"/>
</dbReference>
<dbReference type="PANTHER" id="PTHR34512">
    <property type="entry name" value="CELL SURFACE PROTEIN"/>
    <property type="match status" value="1"/>
</dbReference>
<dbReference type="Gene3D" id="2.130.10.10">
    <property type="entry name" value="YVTN repeat-like/Quinoprotein amine dehydrogenase"/>
    <property type="match status" value="1"/>
</dbReference>
<dbReference type="Proteomes" id="UP000248039">
    <property type="component" value="Unassembled WGS sequence"/>
</dbReference>
<dbReference type="OrthoDB" id="3863385at2"/>
<proteinExistence type="predicted"/>
<reference evidence="3 4" key="1">
    <citation type="submission" date="2018-03" db="EMBL/GenBank/DDBJ databases">
        <title>Bioinformatic expansion and discovery of thiopeptide antibiotics.</title>
        <authorList>
            <person name="Schwalen C.J."/>
            <person name="Hudson G.A."/>
            <person name="Mitchell D.A."/>
        </authorList>
    </citation>
    <scope>NUCLEOTIDE SEQUENCE [LARGE SCALE GENOMIC DNA]</scope>
    <source>
        <strain evidence="3 4">ATCC 21389</strain>
    </source>
</reference>
<feature type="compositionally biased region" description="Polar residues" evidence="1">
    <location>
        <begin position="65"/>
        <end position="81"/>
    </location>
</feature>
<feature type="region of interest" description="Disordered" evidence="1">
    <location>
        <begin position="1"/>
        <end position="85"/>
    </location>
</feature>
<evidence type="ECO:0000313" key="3">
    <source>
        <dbReference type="EMBL" id="PYC74566.1"/>
    </source>
</evidence>
<dbReference type="RefSeq" id="WP_110671967.1">
    <property type="nucleotide sequence ID" value="NZ_PYBW01000094.1"/>
</dbReference>
<feature type="domain" description="Pyrrolo-quinoline quinone repeat" evidence="2">
    <location>
        <begin position="328"/>
        <end position="574"/>
    </location>
</feature>
<dbReference type="InterPro" id="IPR015943">
    <property type="entry name" value="WD40/YVTN_repeat-like_dom_sf"/>
</dbReference>
<feature type="compositionally biased region" description="Low complexity" evidence="1">
    <location>
        <begin position="117"/>
        <end position="151"/>
    </location>
</feature>
<gene>
    <name evidence="3" type="ORF">C7C46_23890</name>
</gene>
<dbReference type="AlphaFoldDB" id="A0A2V4NB77"/>